<accession>A0ABP8R557</accession>
<sequence length="52" mass="5585">MIVNSGTGGRDPMTPEEYAHAMAILGHKPTPYAVTGDDEAPDEEANEQQEGR</sequence>
<feature type="compositionally biased region" description="Acidic residues" evidence="1">
    <location>
        <begin position="36"/>
        <end position="52"/>
    </location>
</feature>
<protein>
    <submittedName>
        <fullName evidence="2">Uncharacterized protein</fullName>
    </submittedName>
</protein>
<comment type="caution">
    <text evidence="2">The sequence shown here is derived from an EMBL/GenBank/DDBJ whole genome shotgun (WGS) entry which is preliminary data.</text>
</comment>
<evidence type="ECO:0000256" key="1">
    <source>
        <dbReference type="SAM" id="MobiDB-lite"/>
    </source>
</evidence>
<dbReference type="RefSeq" id="WP_345475011.1">
    <property type="nucleotide sequence ID" value="NZ_BAABHF010000060.1"/>
</dbReference>
<feature type="region of interest" description="Disordered" evidence="1">
    <location>
        <begin position="29"/>
        <end position="52"/>
    </location>
</feature>
<reference evidence="3" key="1">
    <citation type="journal article" date="2019" name="Int. J. Syst. Evol. Microbiol.">
        <title>The Global Catalogue of Microorganisms (GCM) 10K type strain sequencing project: providing services to taxonomists for standard genome sequencing and annotation.</title>
        <authorList>
            <consortium name="The Broad Institute Genomics Platform"/>
            <consortium name="The Broad Institute Genome Sequencing Center for Infectious Disease"/>
            <person name="Wu L."/>
            <person name="Ma J."/>
        </authorList>
    </citation>
    <scope>NUCLEOTIDE SEQUENCE [LARGE SCALE GENOMIC DNA]</scope>
    <source>
        <strain evidence="3">JCM 17933</strain>
    </source>
</reference>
<keyword evidence="3" id="KW-1185">Reference proteome</keyword>
<dbReference type="Proteomes" id="UP001500503">
    <property type="component" value="Unassembled WGS sequence"/>
</dbReference>
<name>A0ABP8R557_9ACTN</name>
<proteinExistence type="predicted"/>
<evidence type="ECO:0000313" key="2">
    <source>
        <dbReference type="EMBL" id="GAA4518386.1"/>
    </source>
</evidence>
<dbReference type="EMBL" id="BAABHF010000060">
    <property type="protein sequence ID" value="GAA4518386.1"/>
    <property type="molecule type" value="Genomic_DNA"/>
</dbReference>
<evidence type="ECO:0000313" key="3">
    <source>
        <dbReference type="Proteomes" id="UP001500503"/>
    </source>
</evidence>
<organism evidence="2 3">
    <name type="scientific">Actinoallomurus oryzae</name>
    <dbReference type="NCBI Taxonomy" id="502180"/>
    <lineage>
        <taxon>Bacteria</taxon>
        <taxon>Bacillati</taxon>
        <taxon>Actinomycetota</taxon>
        <taxon>Actinomycetes</taxon>
        <taxon>Streptosporangiales</taxon>
        <taxon>Thermomonosporaceae</taxon>
        <taxon>Actinoallomurus</taxon>
    </lineage>
</organism>
<gene>
    <name evidence="2" type="ORF">GCM10023191_092420</name>
</gene>